<dbReference type="GO" id="GO:0006508">
    <property type="term" value="P:proteolysis"/>
    <property type="evidence" value="ECO:0007669"/>
    <property type="project" value="UniProtKB-KW"/>
</dbReference>
<feature type="binding site" evidence="9">
    <location>
        <position position="251"/>
    </location>
    <ligand>
        <name>a divalent metal cation</name>
        <dbReference type="ChEBI" id="CHEBI:60240"/>
        <label>1</label>
    </ligand>
</feature>
<feature type="binding site" evidence="9">
    <location>
        <position position="466"/>
    </location>
    <ligand>
        <name>a divalent metal cation</name>
        <dbReference type="ChEBI" id="CHEBI:60240"/>
        <label>1</label>
    </ligand>
</feature>
<evidence type="ECO:0000313" key="13">
    <source>
        <dbReference type="EMBL" id="PHJ26077.1"/>
    </source>
</evidence>
<comment type="caution">
    <text evidence="13">The sequence shown here is derived from an EMBL/GenBank/DDBJ whole genome shotgun (WGS) entry which is preliminary data.</text>
</comment>
<name>A0A2C6LDK7_9APIC</name>
<reference evidence="13 14" key="1">
    <citation type="journal article" date="2017" name="Int. J. Parasitol.">
        <title>The genome of the protozoan parasite Cystoisospora suis and a reverse vaccinology approach to identify vaccine candidates.</title>
        <authorList>
            <person name="Palmieri N."/>
            <person name="Shrestha A."/>
            <person name="Ruttkowski B."/>
            <person name="Beck T."/>
            <person name="Vogl C."/>
            <person name="Tomley F."/>
            <person name="Blake D.P."/>
            <person name="Joachim A."/>
        </authorList>
    </citation>
    <scope>NUCLEOTIDE SEQUENCE [LARGE SCALE GENOMIC DNA]</scope>
    <source>
        <strain evidence="13 14">Wien I</strain>
    </source>
</reference>
<organism evidence="13 14">
    <name type="scientific">Cystoisospora suis</name>
    <dbReference type="NCBI Taxonomy" id="483139"/>
    <lineage>
        <taxon>Eukaryota</taxon>
        <taxon>Sar</taxon>
        <taxon>Alveolata</taxon>
        <taxon>Apicomplexa</taxon>
        <taxon>Conoidasida</taxon>
        <taxon>Coccidia</taxon>
        <taxon>Eucoccidiorida</taxon>
        <taxon>Eimeriorina</taxon>
        <taxon>Sarcocystidae</taxon>
        <taxon>Cystoisospora</taxon>
    </lineage>
</organism>
<comment type="cofactor">
    <cofactor evidence="9">
        <name>Co(2+)</name>
        <dbReference type="ChEBI" id="CHEBI:48828"/>
    </cofactor>
    <cofactor evidence="9">
        <name>Zn(2+)</name>
        <dbReference type="ChEBI" id="CHEBI:29105"/>
    </cofactor>
    <cofactor evidence="9">
        <name>Mn(2+)</name>
        <dbReference type="ChEBI" id="CHEBI:29035"/>
    </cofactor>
    <cofactor evidence="9">
        <name>Fe(2+)</name>
        <dbReference type="ChEBI" id="CHEBI:29033"/>
    </cofactor>
    <text evidence="9">Binds 2 divalent metal cations per subunit. Has a high-affinity and a low affinity metal-binding site. The true nature of the physiological cofactor is under debate. The enzyme is active with cobalt, zinc, manganese or divalent iron ions. Most likely, methionine aminopeptidases function as mononuclear Fe(2+)-metalloproteases under physiological conditions, and the catalytically relevant metal-binding site has been assigned to the histidine-containing high-affinity site.</text>
</comment>
<sequence>MPSQLKRETADQEEGSSPPESPQKTKEPVPAEIKVSAPQVEEALDEDEDEEGEAGGQTVEGEKKKKKKKKKKKTGGGGAGGATGIIPPGKAAALAASTQSAENSQSLRLLKEWKSFPEKQTWPPSKPMDELFVTDEYPAGEIILKDTRRKSPEEEREAVRLEAVNINAIRQAAECHRQVRRFVQGIARPGIPLIELCQQLEAKSRELIKAEKLERGWGFPTGCSINHCAAHYTPNPGDTRVLEQGDICKLDFGVQVAGRIIDCAFSIAFDEKFDNLIKATQDGTNVGISHAGPDARLSEIGGYIQEAIESYEMEIDGKAVPIKAIRNLTGHSIDLYRIHAGKSVPIVKAPSGHISNAPTNIMEEGEVYAIETFASTGRGHVSDEGECSHYMKDANAHFVALRLKSAKDLLKTIDENFGTLAFCRRWLDDLGQPHHLLALKQLVEKGIVVPYPPLSDVRGSFTSQMEHTVFIGSRSVEVVSRGDDY</sequence>
<comment type="subcellular location">
    <subcellularLocation>
        <location evidence="9">Cytoplasm</location>
    </subcellularLocation>
</comment>
<evidence type="ECO:0000256" key="2">
    <source>
        <dbReference type="ARBA" id="ARBA00001936"/>
    </source>
</evidence>
<evidence type="ECO:0000256" key="10">
    <source>
        <dbReference type="RuleBase" id="RU003653"/>
    </source>
</evidence>
<dbReference type="InterPro" id="IPR036388">
    <property type="entry name" value="WH-like_DNA-bd_sf"/>
</dbReference>
<feature type="domain" description="Peptidase M24" evidence="12">
    <location>
        <begin position="168"/>
        <end position="372"/>
    </location>
</feature>
<dbReference type="GO" id="GO:0004239">
    <property type="term" value="F:initiator methionyl aminopeptidase activity"/>
    <property type="evidence" value="ECO:0007669"/>
    <property type="project" value="UniProtKB-UniRule"/>
</dbReference>
<dbReference type="SUPFAM" id="SSF46785">
    <property type="entry name" value="Winged helix' DNA-binding domain"/>
    <property type="match status" value="1"/>
</dbReference>
<dbReference type="GO" id="GO:0070006">
    <property type="term" value="F:metalloaminopeptidase activity"/>
    <property type="evidence" value="ECO:0007669"/>
    <property type="project" value="UniProtKB-UniRule"/>
</dbReference>
<accession>A0A2C6LDK7</accession>
<evidence type="ECO:0000313" key="14">
    <source>
        <dbReference type="Proteomes" id="UP000221165"/>
    </source>
</evidence>
<evidence type="ECO:0000256" key="3">
    <source>
        <dbReference type="ARBA" id="ARBA00001954"/>
    </source>
</evidence>
<dbReference type="InterPro" id="IPR002468">
    <property type="entry name" value="Pept_M24A_MAP2"/>
</dbReference>
<feature type="binding site" evidence="9">
    <location>
        <position position="262"/>
    </location>
    <ligand>
        <name>a divalent metal cation</name>
        <dbReference type="ChEBI" id="CHEBI:60240"/>
        <label>1</label>
    </ligand>
</feature>
<evidence type="ECO:0000259" key="12">
    <source>
        <dbReference type="Pfam" id="PF00557"/>
    </source>
</evidence>
<protein>
    <recommendedName>
        <fullName evidence="9">Methionine aminopeptidase 2</fullName>
        <shortName evidence="9">MAP 2</shortName>
        <shortName evidence="9">MetAP 2</shortName>
        <ecNumber evidence="9">3.4.11.18</ecNumber>
    </recommendedName>
    <alternativeName>
        <fullName evidence="9">Peptidase M</fullName>
    </alternativeName>
</protein>
<dbReference type="InterPro" id="IPR050247">
    <property type="entry name" value="Met_Aminopeptidase_Type2"/>
</dbReference>
<feature type="compositionally biased region" description="Acidic residues" evidence="11">
    <location>
        <begin position="42"/>
        <end position="53"/>
    </location>
</feature>
<comment type="function">
    <text evidence="9 10">Cotranslationally removes the N-terminal methionine from nascent proteins. The N-terminal methionine is often cleaved when the second residue in the primary sequence is small and uncharged (Met-Ala-, Cys, Gly, Pro, Ser, Thr, or Val).</text>
</comment>
<feature type="compositionally biased region" description="Basic residues" evidence="11">
    <location>
        <begin position="64"/>
        <end position="74"/>
    </location>
</feature>
<feature type="binding site" evidence="9">
    <location>
        <position position="339"/>
    </location>
    <ligand>
        <name>substrate</name>
    </ligand>
</feature>
<dbReference type="Proteomes" id="UP000221165">
    <property type="component" value="Unassembled WGS sequence"/>
</dbReference>
<evidence type="ECO:0000256" key="1">
    <source>
        <dbReference type="ARBA" id="ARBA00000294"/>
    </source>
</evidence>
<keyword evidence="8 9" id="KW-0378">Hydrolase</keyword>
<feature type="binding site" evidence="9">
    <location>
        <position position="262"/>
    </location>
    <ligand>
        <name>a divalent metal cation</name>
        <dbReference type="ChEBI" id="CHEBI:60240"/>
        <label>2</label>
        <note>catalytic</note>
    </ligand>
</feature>
<feature type="region of interest" description="Disordered" evidence="11">
    <location>
        <begin position="1"/>
        <end position="87"/>
    </location>
</feature>
<evidence type="ECO:0000256" key="9">
    <source>
        <dbReference type="HAMAP-Rule" id="MF_03175"/>
    </source>
</evidence>
<dbReference type="NCBIfam" id="TIGR00501">
    <property type="entry name" value="met_pdase_II"/>
    <property type="match status" value="1"/>
</dbReference>
<proteinExistence type="inferred from homology"/>
<dbReference type="EC" id="3.4.11.18" evidence="9"/>
<dbReference type="RefSeq" id="XP_067927723.1">
    <property type="nucleotide sequence ID" value="XM_068060300.1"/>
</dbReference>
<dbReference type="InterPro" id="IPR000994">
    <property type="entry name" value="Pept_M24"/>
</dbReference>
<dbReference type="InterPro" id="IPR001714">
    <property type="entry name" value="Pept_M24_MAP"/>
</dbReference>
<keyword evidence="14" id="KW-1185">Reference proteome</keyword>
<dbReference type="Gene3D" id="1.10.10.10">
    <property type="entry name" value="Winged helix-like DNA-binding domain superfamily/Winged helix DNA-binding domain"/>
    <property type="match status" value="1"/>
</dbReference>
<dbReference type="AlphaFoldDB" id="A0A2C6LDK7"/>
<dbReference type="InterPro" id="IPR036390">
    <property type="entry name" value="WH_DNA-bd_sf"/>
</dbReference>
<dbReference type="GO" id="GO:0046872">
    <property type="term" value="F:metal ion binding"/>
    <property type="evidence" value="ECO:0007669"/>
    <property type="project" value="UniProtKB-UniRule"/>
</dbReference>
<keyword evidence="7 9" id="KW-0479">Metal-binding</keyword>
<dbReference type="Gene3D" id="3.90.230.10">
    <property type="entry name" value="Creatinase/methionine aminopeptidase superfamily"/>
    <property type="match status" value="1"/>
</dbReference>
<dbReference type="Pfam" id="PF00557">
    <property type="entry name" value="Peptidase_M24"/>
    <property type="match status" value="1"/>
</dbReference>
<evidence type="ECO:0000256" key="4">
    <source>
        <dbReference type="ARBA" id="ARBA00022438"/>
    </source>
</evidence>
<dbReference type="VEuPathDB" id="ToxoDB:CSUI_000066"/>
<dbReference type="PANTHER" id="PTHR45777:SF2">
    <property type="entry name" value="METHIONINE AMINOPEPTIDASE 2"/>
    <property type="match status" value="1"/>
</dbReference>
<feature type="compositionally biased region" description="Basic and acidic residues" evidence="11">
    <location>
        <begin position="1"/>
        <end position="10"/>
    </location>
</feature>
<evidence type="ECO:0000256" key="7">
    <source>
        <dbReference type="ARBA" id="ARBA00022723"/>
    </source>
</evidence>
<dbReference type="FunFam" id="1.10.10.10:FF:000370">
    <property type="entry name" value="Methionine aminopeptidase 2"/>
    <property type="match status" value="1"/>
</dbReference>
<comment type="catalytic activity">
    <reaction evidence="1 9 10">
        <text>Release of N-terminal amino acids, preferentially methionine, from peptides and arylamides.</text>
        <dbReference type="EC" id="3.4.11.18"/>
    </reaction>
</comment>
<dbReference type="InterPro" id="IPR036005">
    <property type="entry name" value="Creatinase/aminopeptidase-like"/>
</dbReference>
<evidence type="ECO:0000256" key="6">
    <source>
        <dbReference type="ARBA" id="ARBA00022670"/>
    </source>
</evidence>
<feature type="binding site" evidence="9">
    <location>
        <position position="231"/>
    </location>
    <ligand>
        <name>substrate</name>
    </ligand>
</feature>
<keyword evidence="4 9" id="KW-0031">Aminopeptidase</keyword>
<evidence type="ECO:0000256" key="5">
    <source>
        <dbReference type="ARBA" id="ARBA00022490"/>
    </source>
</evidence>
<keyword evidence="5 9" id="KW-0963">Cytoplasm</keyword>
<dbReference type="EMBL" id="MIGC01000029">
    <property type="protein sequence ID" value="PHJ26077.1"/>
    <property type="molecule type" value="Genomic_DNA"/>
</dbReference>
<dbReference type="PRINTS" id="PR00599">
    <property type="entry name" value="MAPEPTIDASE"/>
</dbReference>
<keyword evidence="6 9" id="KW-0645">Protease</keyword>
<dbReference type="HAMAP" id="MF_03175">
    <property type="entry name" value="MetAP_2_euk"/>
    <property type="match status" value="1"/>
</dbReference>
<gene>
    <name evidence="13" type="ORF">CSUI_000066</name>
</gene>
<feature type="binding site" evidence="9">
    <location>
        <position position="371"/>
    </location>
    <ligand>
        <name>a divalent metal cation</name>
        <dbReference type="ChEBI" id="CHEBI:60240"/>
        <label>2</label>
        <note>catalytic</note>
    </ligand>
</feature>
<dbReference type="SUPFAM" id="SSF55920">
    <property type="entry name" value="Creatinase/aminopeptidase"/>
    <property type="match status" value="1"/>
</dbReference>
<dbReference type="CDD" id="cd01088">
    <property type="entry name" value="MetAP2"/>
    <property type="match status" value="1"/>
</dbReference>
<feature type="binding site" evidence="9">
    <location>
        <position position="466"/>
    </location>
    <ligand>
        <name>a divalent metal cation</name>
        <dbReference type="ChEBI" id="CHEBI:60240"/>
        <label>2</label>
        <note>catalytic</note>
    </ligand>
</feature>
<dbReference type="GO" id="GO:0005737">
    <property type="term" value="C:cytoplasm"/>
    <property type="evidence" value="ECO:0007669"/>
    <property type="project" value="UniProtKB-SubCell"/>
</dbReference>
<comment type="cofactor">
    <cofactor evidence="2">
        <name>Mn(2+)</name>
        <dbReference type="ChEBI" id="CHEBI:29035"/>
    </cofactor>
</comment>
<dbReference type="OrthoDB" id="7848262at2759"/>
<comment type="similarity">
    <text evidence="9">Belongs to the peptidase M24A family. Methionine aminopeptidase eukaryotic type 2 subfamily.</text>
</comment>
<dbReference type="PANTHER" id="PTHR45777">
    <property type="entry name" value="METHIONINE AMINOPEPTIDASE 2"/>
    <property type="match status" value="1"/>
</dbReference>
<comment type="cofactor">
    <cofactor evidence="3">
        <name>Fe(2+)</name>
        <dbReference type="ChEBI" id="CHEBI:29033"/>
    </cofactor>
</comment>
<feature type="binding site" evidence="9">
    <location>
        <position position="331"/>
    </location>
    <ligand>
        <name>a divalent metal cation</name>
        <dbReference type="ChEBI" id="CHEBI:60240"/>
        <label>2</label>
        <note>catalytic</note>
    </ligand>
</feature>
<evidence type="ECO:0000256" key="11">
    <source>
        <dbReference type="SAM" id="MobiDB-lite"/>
    </source>
</evidence>
<evidence type="ECO:0000256" key="8">
    <source>
        <dbReference type="ARBA" id="ARBA00022801"/>
    </source>
</evidence>
<dbReference type="GeneID" id="94423511"/>